<dbReference type="Proteomes" id="UP000822688">
    <property type="component" value="Chromosome 8"/>
</dbReference>
<name>A0A8T0GW32_CERPU</name>
<sequence length="82" mass="9073">MSAFPGMRCSHFAGRFSALSLVPIVLILMKDVSGAGLDRCAGEYASKFAGEFAGACDFGHHSVRNPYLQTWCKYRMLFNVYV</sequence>
<feature type="signal peptide" evidence="1">
    <location>
        <begin position="1"/>
        <end position="34"/>
    </location>
</feature>
<dbReference type="AlphaFoldDB" id="A0A8T0GW32"/>
<keyword evidence="3" id="KW-1185">Reference proteome</keyword>
<accession>A0A8T0GW32</accession>
<proteinExistence type="predicted"/>
<evidence type="ECO:0000256" key="1">
    <source>
        <dbReference type="SAM" id="SignalP"/>
    </source>
</evidence>
<dbReference type="EMBL" id="CM026429">
    <property type="protein sequence ID" value="KAG0563961.1"/>
    <property type="molecule type" value="Genomic_DNA"/>
</dbReference>
<reference evidence="2" key="1">
    <citation type="submission" date="2020-06" db="EMBL/GenBank/DDBJ databases">
        <title>WGS assembly of Ceratodon purpureus strain R40.</title>
        <authorList>
            <person name="Carey S.B."/>
            <person name="Jenkins J."/>
            <person name="Shu S."/>
            <person name="Lovell J.T."/>
            <person name="Sreedasyam A."/>
            <person name="Maumus F."/>
            <person name="Tiley G.P."/>
            <person name="Fernandez-Pozo N."/>
            <person name="Barry K."/>
            <person name="Chen C."/>
            <person name="Wang M."/>
            <person name="Lipzen A."/>
            <person name="Daum C."/>
            <person name="Saski C.A."/>
            <person name="Payton A.C."/>
            <person name="Mcbreen J.C."/>
            <person name="Conrad R.E."/>
            <person name="Kollar L.M."/>
            <person name="Olsson S."/>
            <person name="Huttunen S."/>
            <person name="Landis J.B."/>
            <person name="Wickett N.J."/>
            <person name="Johnson M.G."/>
            <person name="Rensing S.A."/>
            <person name="Grimwood J."/>
            <person name="Schmutz J."/>
            <person name="Mcdaniel S.F."/>
        </authorList>
    </citation>
    <scope>NUCLEOTIDE SEQUENCE</scope>
    <source>
        <strain evidence="2">R40</strain>
    </source>
</reference>
<organism evidence="2 3">
    <name type="scientific">Ceratodon purpureus</name>
    <name type="common">Fire moss</name>
    <name type="synonym">Dicranum purpureum</name>
    <dbReference type="NCBI Taxonomy" id="3225"/>
    <lineage>
        <taxon>Eukaryota</taxon>
        <taxon>Viridiplantae</taxon>
        <taxon>Streptophyta</taxon>
        <taxon>Embryophyta</taxon>
        <taxon>Bryophyta</taxon>
        <taxon>Bryophytina</taxon>
        <taxon>Bryopsida</taxon>
        <taxon>Dicranidae</taxon>
        <taxon>Pseudoditrichales</taxon>
        <taxon>Ditrichaceae</taxon>
        <taxon>Ceratodon</taxon>
    </lineage>
</organism>
<keyword evidence="1" id="KW-0732">Signal</keyword>
<evidence type="ECO:0008006" key="4">
    <source>
        <dbReference type="Google" id="ProtNLM"/>
    </source>
</evidence>
<evidence type="ECO:0000313" key="3">
    <source>
        <dbReference type="Proteomes" id="UP000822688"/>
    </source>
</evidence>
<feature type="chain" id="PRO_5035835891" description="Secreted protein" evidence="1">
    <location>
        <begin position="35"/>
        <end position="82"/>
    </location>
</feature>
<comment type="caution">
    <text evidence="2">The sequence shown here is derived from an EMBL/GenBank/DDBJ whole genome shotgun (WGS) entry which is preliminary data.</text>
</comment>
<evidence type="ECO:0000313" key="2">
    <source>
        <dbReference type="EMBL" id="KAG0563961.1"/>
    </source>
</evidence>
<gene>
    <name evidence="2" type="ORF">KC19_8G071500</name>
</gene>
<protein>
    <recommendedName>
        <fullName evidence="4">Secreted protein</fullName>
    </recommendedName>
</protein>